<feature type="region of interest" description="Disordered" evidence="1">
    <location>
        <begin position="278"/>
        <end position="318"/>
    </location>
</feature>
<dbReference type="AlphaFoldDB" id="A0A0R3T8H3"/>
<keyword evidence="3" id="KW-1185">Reference proteome</keyword>
<evidence type="ECO:0000256" key="1">
    <source>
        <dbReference type="SAM" id="MobiDB-lite"/>
    </source>
</evidence>
<evidence type="ECO:0000313" key="4">
    <source>
        <dbReference type="WBParaSite" id="HNAJ_0000336101-mRNA-1"/>
    </source>
</evidence>
<dbReference type="EMBL" id="UZAE01001936">
    <property type="protein sequence ID" value="VDN99219.1"/>
    <property type="molecule type" value="Genomic_DNA"/>
</dbReference>
<reference evidence="2 3" key="2">
    <citation type="submission" date="2018-11" db="EMBL/GenBank/DDBJ databases">
        <authorList>
            <consortium name="Pathogen Informatics"/>
        </authorList>
    </citation>
    <scope>NUCLEOTIDE SEQUENCE [LARGE SCALE GENOMIC DNA]</scope>
</reference>
<name>A0A0R3T8H3_RODNA</name>
<evidence type="ECO:0000313" key="2">
    <source>
        <dbReference type="EMBL" id="VDN99219.1"/>
    </source>
</evidence>
<accession>A0A0R3T8H3</accession>
<evidence type="ECO:0000313" key="3">
    <source>
        <dbReference type="Proteomes" id="UP000278807"/>
    </source>
</evidence>
<gene>
    <name evidence="2" type="ORF">HNAJ_LOCUS3360</name>
</gene>
<feature type="compositionally biased region" description="Polar residues" evidence="1">
    <location>
        <begin position="282"/>
        <end position="294"/>
    </location>
</feature>
<dbReference type="STRING" id="102285.A0A0R3T8H3"/>
<feature type="compositionally biased region" description="Polar residues" evidence="1">
    <location>
        <begin position="170"/>
        <end position="184"/>
    </location>
</feature>
<reference evidence="4" key="1">
    <citation type="submission" date="2017-02" db="UniProtKB">
        <authorList>
            <consortium name="WormBaseParasite"/>
        </authorList>
    </citation>
    <scope>IDENTIFICATION</scope>
</reference>
<dbReference type="WBParaSite" id="HNAJ_0000336101-mRNA-1">
    <property type="protein sequence ID" value="HNAJ_0000336101-mRNA-1"/>
    <property type="gene ID" value="HNAJ_0000336101"/>
</dbReference>
<feature type="compositionally biased region" description="Polar residues" evidence="1">
    <location>
        <begin position="232"/>
        <end position="245"/>
    </location>
</feature>
<feature type="region of interest" description="Disordered" evidence="1">
    <location>
        <begin position="208"/>
        <end position="247"/>
    </location>
</feature>
<proteinExistence type="predicted"/>
<organism evidence="4">
    <name type="scientific">Rodentolepis nana</name>
    <name type="common">Dwarf tapeworm</name>
    <name type="synonym">Hymenolepis nana</name>
    <dbReference type="NCBI Taxonomy" id="102285"/>
    <lineage>
        <taxon>Eukaryota</taxon>
        <taxon>Metazoa</taxon>
        <taxon>Spiralia</taxon>
        <taxon>Lophotrochozoa</taxon>
        <taxon>Platyhelminthes</taxon>
        <taxon>Cestoda</taxon>
        <taxon>Eucestoda</taxon>
        <taxon>Cyclophyllidea</taxon>
        <taxon>Hymenolepididae</taxon>
        <taxon>Rodentolepis</taxon>
    </lineage>
</organism>
<dbReference type="Proteomes" id="UP000278807">
    <property type="component" value="Unassembled WGS sequence"/>
</dbReference>
<dbReference type="OrthoDB" id="1034557at2759"/>
<feature type="compositionally biased region" description="Low complexity" evidence="1">
    <location>
        <begin position="159"/>
        <end position="169"/>
    </location>
</feature>
<feature type="compositionally biased region" description="Low complexity" evidence="1">
    <location>
        <begin position="218"/>
        <end position="231"/>
    </location>
</feature>
<protein>
    <submittedName>
        <fullName evidence="4">C2H2-type domain-containing protein</fullName>
    </submittedName>
</protein>
<sequence>MLDVGCLAPENATCALCDRHDYLHRTDLPNYLTSPCYHCRESFAREAKISPEDLFDLHLQVRYLAFFSPSHNVPWPAFLQARFNIPPDGRSMEDLIAYDCRWRCREPCTCLPDISLPPCVEFPWLYAKIPITAVADTTAPASCSSAEKVPPSSNPDFEQAPSPSSQQQSFGGDSNTDQSSFTFNNPPPSLPTATSMTANIASIEIKSGQHQQTLDTPSGHQTTTSSLSQHSKMSVQSMETTSSASKHQHLHSTLLPCASRHARGALGPPQCCDPIGWPFASSGDSPLPQHNHNSLPPEREKSPAQSHLQSAVVEPQNL</sequence>
<feature type="region of interest" description="Disordered" evidence="1">
    <location>
        <begin position="142"/>
        <end position="194"/>
    </location>
</feature>